<dbReference type="PANTHER" id="PTHR48111:SF1">
    <property type="entry name" value="TWO-COMPONENT RESPONSE REGULATOR ORR33"/>
    <property type="match status" value="1"/>
</dbReference>
<dbReference type="SMART" id="SM00448">
    <property type="entry name" value="REC"/>
    <property type="match status" value="1"/>
</dbReference>
<dbReference type="Gene3D" id="3.40.50.2300">
    <property type="match status" value="1"/>
</dbReference>
<evidence type="ECO:0000256" key="4">
    <source>
        <dbReference type="ARBA" id="ARBA00023015"/>
    </source>
</evidence>
<organism evidence="12 13">
    <name type="scientific">Heliobacterium mobile</name>
    <name type="common">Heliobacillus mobilis</name>
    <dbReference type="NCBI Taxonomy" id="28064"/>
    <lineage>
        <taxon>Bacteria</taxon>
        <taxon>Bacillati</taxon>
        <taxon>Bacillota</taxon>
        <taxon>Clostridia</taxon>
        <taxon>Eubacteriales</taxon>
        <taxon>Heliobacteriaceae</taxon>
        <taxon>Heliobacterium</taxon>
    </lineage>
</organism>
<evidence type="ECO:0000313" key="13">
    <source>
        <dbReference type="Proteomes" id="UP000430670"/>
    </source>
</evidence>
<dbReference type="SUPFAM" id="SSF46894">
    <property type="entry name" value="C-terminal effector domain of the bipartite response regulators"/>
    <property type="match status" value="1"/>
</dbReference>
<dbReference type="GO" id="GO:0006355">
    <property type="term" value="P:regulation of DNA-templated transcription"/>
    <property type="evidence" value="ECO:0007669"/>
    <property type="project" value="InterPro"/>
</dbReference>
<dbReference type="InterPro" id="IPR001867">
    <property type="entry name" value="OmpR/PhoB-type_DNA-bd"/>
</dbReference>
<dbReference type="EMBL" id="WNKU01000002">
    <property type="protein sequence ID" value="MTV48124.1"/>
    <property type="molecule type" value="Genomic_DNA"/>
</dbReference>
<evidence type="ECO:0000256" key="3">
    <source>
        <dbReference type="ARBA" id="ARBA00023012"/>
    </source>
</evidence>
<reference evidence="12 13" key="1">
    <citation type="submission" date="2019-11" db="EMBL/GenBank/DDBJ databases">
        <title>Whole-genome sequence of a the green, strictly anaerobic photosynthetic bacterium Heliobacillus mobilis DSM 6151.</title>
        <authorList>
            <person name="Kyndt J.A."/>
            <person name="Meyer T.E."/>
        </authorList>
    </citation>
    <scope>NUCLEOTIDE SEQUENCE [LARGE SCALE GENOMIC DNA]</scope>
    <source>
        <strain evidence="12 13">DSM 6151</strain>
    </source>
</reference>
<keyword evidence="2 8" id="KW-0597">Phosphoprotein</keyword>
<dbReference type="InterPro" id="IPR016032">
    <property type="entry name" value="Sig_transdc_resp-reg_C-effctor"/>
</dbReference>
<evidence type="ECO:0000256" key="9">
    <source>
        <dbReference type="PROSITE-ProRule" id="PRU01091"/>
    </source>
</evidence>
<dbReference type="InterPro" id="IPR001789">
    <property type="entry name" value="Sig_transdc_resp-reg_receiver"/>
</dbReference>
<evidence type="ECO:0000313" key="12">
    <source>
        <dbReference type="EMBL" id="MTV48124.1"/>
    </source>
</evidence>
<dbReference type="InterPro" id="IPR036388">
    <property type="entry name" value="WH-like_DNA-bd_sf"/>
</dbReference>
<dbReference type="Gene3D" id="6.10.250.690">
    <property type="match status" value="1"/>
</dbReference>
<dbReference type="GO" id="GO:0000156">
    <property type="term" value="F:phosphorelay response regulator activity"/>
    <property type="evidence" value="ECO:0007669"/>
    <property type="project" value="TreeGrafter"/>
</dbReference>
<dbReference type="GO" id="GO:0032993">
    <property type="term" value="C:protein-DNA complex"/>
    <property type="evidence" value="ECO:0007669"/>
    <property type="project" value="TreeGrafter"/>
</dbReference>
<dbReference type="CDD" id="cd00383">
    <property type="entry name" value="trans_reg_C"/>
    <property type="match status" value="1"/>
</dbReference>
<dbReference type="Gene3D" id="1.10.10.10">
    <property type="entry name" value="Winged helix-like DNA-binding domain superfamily/Winged helix DNA-binding domain"/>
    <property type="match status" value="1"/>
</dbReference>
<evidence type="ECO:0000256" key="7">
    <source>
        <dbReference type="ARBA" id="ARBA00024867"/>
    </source>
</evidence>
<dbReference type="OrthoDB" id="9790442at2"/>
<dbReference type="GO" id="GO:0000976">
    <property type="term" value="F:transcription cis-regulatory region binding"/>
    <property type="evidence" value="ECO:0007669"/>
    <property type="project" value="TreeGrafter"/>
</dbReference>
<name>A0A6I3SGZ6_HELMO</name>
<keyword evidence="6" id="KW-0804">Transcription</keyword>
<comment type="caution">
    <text evidence="12">The sequence shown here is derived from an EMBL/GenBank/DDBJ whole genome shotgun (WGS) entry which is preliminary data.</text>
</comment>
<dbReference type="FunFam" id="1.10.10.10:FF:000018">
    <property type="entry name" value="DNA-binding response regulator ResD"/>
    <property type="match status" value="1"/>
</dbReference>
<dbReference type="GO" id="GO:0005829">
    <property type="term" value="C:cytosol"/>
    <property type="evidence" value="ECO:0007669"/>
    <property type="project" value="TreeGrafter"/>
</dbReference>
<dbReference type="PROSITE" id="PS50110">
    <property type="entry name" value="RESPONSE_REGULATORY"/>
    <property type="match status" value="1"/>
</dbReference>
<dbReference type="InterPro" id="IPR011006">
    <property type="entry name" value="CheY-like_superfamily"/>
</dbReference>
<dbReference type="AlphaFoldDB" id="A0A6I3SGZ6"/>
<feature type="DNA-binding region" description="OmpR/PhoB-type" evidence="9">
    <location>
        <begin position="139"/>
        <end position="239"/>
    </location>
</feature>
<dbReference type="SUPFAM" id="SSF52172">
    <property type="entry name" value="CheY-like"/>
    <property type="match status" value="1"/>
</dbReference>
<gene>
    <name evidence="12" type="ORF">GJ688_03895</name>
</gene>
<keyword evidence="5 9" id="KW-0238">DNA-binding</keyword>
<evidence type="ECO:0000259" key="11">
    <source>
        <dbReference type="PROSITE" id="PS51755"/>
    </source>
</evidence>
<protein>
    <recommendedName>
        <fullName evidence="1">Stage 0 sporulation protein A homolog</fullName>
    </recommendedName>
</protein>
<dbReference type="FunFam" id="3.40.50.2300:FF:000001">
    <property type="entry name" value="DNA-binding response regulator PhoB"/>
    <property type="match status" value="1"/>
</dbReference>
<dbReference type="Pfam" id="PF00072">
    <property type="entry name" value="Response_reg"/>
    <property type="match status" value="1"/>
</dbReference>
<dbReference type="InterPro" id="IPR039420">
    <property type="entry name" value="WalR-like"/>
</dbReference>
<accession>A0A6I3SGZ6</accession>
<comment type="function">
    <text evidence="7">May play the central regulatory role in sporulation. It may be an element of the effector pathway responsible for the activation of sporulation genes in response to nutritional stress. Spo0A may act in concert with spo0H (a sigma factor) to control the expression of some genes that are critical to the sporulation process.</text>
</comment>
<dbReference type="PANTHER" id="PTHR48111">
    <property type="entry name" value="REGULATOR OF RPOS"/>
    <property type="match status" value="1"/>
</dbReference>
<dbReference type="Pfam" id="PF00486">
    <property type="entry name" value="Trans_reg_C"/>
    <property type="match status" value="1"/>
</dbReference>
<evidence type="ECO:0000256" key="5">
    <source>
        <dbReference type="ARBA" id="ARBA00023125"/>
    </source>
</evidence>
<evidence type="ECO:0000256" key="2">
    <source>
        <dbReference type="ARBA" id="ARBA00022553"/>
    </source>
</evidence>
<dbReference type="PROSITE" id="PS51755">
    <property type="entry name" value="OMPR_PHOB"/>
    <property type="match status" value="1"/>
</dbReference>
<evidence type="ECO:0000256" key="6">
    <source>
        <dbReference type="ARBA" id="ARBA00023163"/>
    </source>
</evidence>
<dbReference type="CDD" id="cd17574">
    <property type="entry name" value="REC_OmpR"/>
    <property type="match status" value="1"/>
</dbReference>
<evidence type="ECO:0000259" key="10">
    <source>
        <dbReference type="PROSITE" id="PS50110"/>
    </source>
</evidence>
<keyword evidence="13" id="KW-1185">Reference proteome</keyword>
<evidence type="ECO:0000256" key="1">
    <source>
        <dbReference type="ARBA" id="ARBA00018672"/>
    </source>
</evidence>
<sequence length="241" mass="26997">MNSEATILIVEDEAKIRRMLRLFLEQEGLVVIEAEEGQPALELLKEQPVDLVILDLMMPGLDGWTTCRKIRERSDLPILMLTARGEESDRVLGFELGADDYVVKPFSPREIVLRVKALLRRRGTGAAGNGAIASLRPSEAALQFPGLILYPEGRKVVVEGHSLSLTPLEYDLLLFLVQNAGRVLTRDLLLDRVWGYDYGGDSRTVDTHVRRLRDKLSRLSPQVAAYVSTVRGLGYKFEVEP</sequence>
<proteinExistence type="predicted"/>
<keyword evidence="3" id="KW-0902">Two-component regulatory system</keyword>
<evidence type="ECO:0000256" key="8">
    <source>
        <dbReference type="PROSITE-ProRule" id="PRU00169"/>
    </source>
</evidence>
<feature type="modified residue" description="4-aspartylphosphate" evidence="8">
    <location>
        <position position="55"/>
    </location>
</feature>
<feature type="domain" description="OmpR/PhoB-type" evidence="11">
    <location>
        <begin position="139"/>
        <end position="239"/>
    </location>
</feature>
<dbReference type="SMART" id="SM00862">
    <property type="entry name" value="Trans_reg_C"/>
    <property type="match status" value="1"/>
</dbReference>
<keyword evidence="4" id="KW-0805">Transcription regulation</keyword>
<dbReference type="Proteomes" id="UP000430670">
    <property type="component" value="Unassembled WGS sequence"/>
</dbReference>
<feature type="domain" description="Response regulatory" evidence="10">
    <location>
        <begin position="6"/>
        <end position="119"/>
    </location>
</feature>